<dbReference type="Pfam" id="PF14013">
    <property type="entry name" value="MT0933_antitox"/>
    <property type="match status" value="1"/>
</dbReference>
<evidence type="ECO:0000313" key="2">
    <source>
        <dbReference type="EMBL" id="MFD0315472.1"/>
    </source>
</evidence>
<proteinExistence type="predicted"/>
<evidence type="ECO:0000313" key="3">
    <source>
        <dbReference type="Proteomes" id="UP001597023"/>
    </source>
</evidence>
<feature type="region of interest" description="Disordered" evidence="1">
    <location>
        <begin position="1"/>
        <end position="61"/>
    </location>
</feature>
<dbReference type="InterPro" id="IPR028037">
    <property type="entry name" value="Antitoxin_Rv0909/MT0933"/>
</dbReference>
<gene>
    <name evidence="2" type="ORF">ACFQZ6_14790</name>
</gene>
<dbReference type="RefSeq" id="WP_381608604.1">
    <property type="nucleotide sequence ID" value="NZ_JBHTEB010000001.1"/>
</dbReference>
<name>A0ABW2WAB4_9ACTN</name>
<feature type="compositionally biased region" description="Basic and acidic residues" evidence="1">
    <location>
        <begin position="51"/>
        <end position="61"/>
    </location>
</feature>
<accession>A0ABW2WAB4</accession>
<dbReference type="EMBL" id="JBHTEB010000001">
    <property type="protein sequence ID" value="MFD0315472.1"/>
    <property type="molecule type" value="Genomic_DNA"/>
</dbReference>
<protein>
    <submittedName>
        <fullName evidence="2">Antitoxin</fullName>
    </submittedName>
</protein>
<comment type="caution">
    <text evidence="2">The sequence shown here is derived from an EMBL/GenBank/DDBJ whole genome shotgun (WGS) entry which is preliminary data.</text>
</comment>
<feature type="compositionally biased region" description="Basic and acidic residues" evidence="1">
    <location>
        <begin position="1"/>
        <end position="25"/>
    </location>
</feature>
<organism evidence="2 3">
    <name type="scientific">Streptomyces flavalbus</name>
    <dbReference type="NCBI Taxonomy" id="2665155"/>
    <lineage>
        <taxon>Bacteria</taxon>
        <taxon>Bacillati</taxon>
        <taxon>Actinomycetota</taxon>
        <taxon>Actinomycetes</taxon>
        <taxon>Kitasatosporales</taxon>
        <taxon>Streptomycetaceae</taxon>
        <taxon>Streptomyces</taxon>
    </lineage>
</organism>
<evidence type="ECO:0000256" key="1">
    <source>
        <dbReference type="SAM" id="MobiDB-lite"/>
    </source>
</evidence>
<dbReference type="Proteomes" id="UP001597023">
    <property type="component" value="Unassembled WGS sequence"/>
</dbReference>
<sequence>MGIFDKFKSHGQNKDKQKKMSDAVERQVNQRTGNKYEDQVDTAQQQAEGRLGMDRDRPDQQ</sequence>
<reference evidence="3" key="1">
    <citation type="journal article" date="2019" name="Int. J. Syst. Evol. Microbiol.">
        <title>The Global Catalogue of Microorganisms (GCM) 10K type strain sequencing project: providing services to taxonomists for standard genome sequencing and annotation.</title>
        <authorList>
            <consortium name="The Broad Institute Genomics Platform"/>
            <consortium name="The Broad Institute Genome Sequencing Center for Infectious Disease"/>
            <person name="Wu L."/>
            <person name="Ma J."/>
        </authorList>
    </citation>
    <scope>NUCLEOTIDE SEQUENCE [LARGE SCALE GENOMIC DNA]</scope>
    <source>
        <strain evidence="3">CGMCC 4.7400</strain>
    </source>
</reference>
<keyword evidence="3" id="KW-1185">Reference proteome</keyword>